<protein>
    <recommendedName>
        <fullName evidence="3">Diaminohydroxyphosphoribosylamino-pyrimidine deaminase</fullName>
    </recommendedName>
</protein>
<dbReference type="PANTHER" id="PTHR14614:SF109">
    <property type="entry name" value="RIBOSOMAL LYSINE N-METHYLTRANSFERASE 5"/>
    <property type="match status" value="1"/>
</dbReference>
<dbReference type="GO" id="GO:0008757">
    <property type="term" value="F:S-adenosylmethionine-dependent methyltransferase activity"/>
    <property type="evidence" value="ECO:0007669"/>
    <property type="project" value="UniProtKB-ARBA"/>
</dbReference>
<dbReference type="GO" id="GO:0005829">
    <property type="term" value="C:cytosol"/>
    <property type="evidence" value="ECO:0007669"/>
    <property type="project" value="TreeGrafter"/>
</dbReference>
<dbReference type="Proteomes" id="UP001280581">
    <property type="component" value="Unassembled WGS sequence"/>
</dbReference>
<organism evidence="1 2">
    <name type="scientific">Pseudopithomyces chartarum</name>
    <dbReference type="NCBI Taxonomy" id="1892770"/>
    <lineage>
        <taxon>Eukaryota</taxon>
        <taxon>Fungi</taxon>
        <taxon>Dikarya</taxon>
        <taxon>Ascomycota</taxon>
        <taxon>Pezizomycotina</taxon>
        <taxon>Dothideomycetes</taxon>
        <taxon>Pleosporomycetidae</taxon>
        <taxon>Pleosporales</taxon>
        <taxon>Massarineae</taxon>
        <taxon>Didymosphaeriaceae</taxon>
        <taxon>Pseudopithomyces</taxon>
    </lineage>
</organism>
<sequence>MLHDLVALLGDPVTDPEEGKQPTLEPIHAHRRPRHIVSSTRCYSPCHLHSNTIPPLPEAFVVFSQDIPSQSLGFIDPQAAEVDITVGGKDITIRQSRGLLTSNRKEGTTGAVLWKVTPRFASWIASPNFLFQNGFLGPDSKVIELGTGISGVVALLLGPKINHYIATDQDYVLKLLKQNIAENLPSNAAKKPKPKRKAPSAAAYEGITKIDTLELDWELDSVSWLPTQLGLEESQGLDLIIACDCIYNESLIEPLNNTCAQICKLRAATAEKPTLCLVAQQLRSHDVFEAWFNNFHRLFHVWQVPDSLLAEDLRENSGFIVHVGIVR</sequence>
<dbReference type="SUPFAM" id="SSF53335">
    <property type="entry name" value="S-adenosyl-L-methionine-dependent methyltransferases"/>
    <property type="match status" value="1"/>
</dbReference>
<evidence type="ECO:0000313" key="1">
    <source>
        <dbReference type="EMBL" id="KAK3209544.1"/>
    </source>
</evidence>
<dbReference type="AlphaFoldDB" id="A0AAN6M1W4"/>
<dbReference type="InterPro" id="IPR029063">
    <property type="entry name" value="SAM-dependent_MTases_sf"/>
</dbReference>
<gene>
    <name evidence="1" type="ORF">GRF29_69g2215426</name>
</gene>
<dbReference type="InterPro" id="IPR019410">
    <property type="entry name" value="Methyltransf_16"/>
</dbReference>
<reference evidence="1 2" key="1">
    <citation type="submission" date="2021-02" db="EMBL/GenBank/DDBJ databases">
        <title>Genome assembly of Pseudopithomyces chartarum.</title>
        <authorList>
            <person name="Jauregui R."/>
            <person name="Singh J."/>
            <person name="Voisey C."/>
        </authorList>
    </citation>
    <scope>NUCLEOTIDE SEQUENCE [LARGE SCALE GENOMIC DNA]</scope>
    <source>
        <strain evidence="1 2">AGR01</strain>
    </source>
</reference>
<dbReference type="Gene3D" id="3.40.50.150">
    <property type="entry name" value="Vaccinia Virus protein VP39"/>
    <property type="match status" value="1"/>
</dbReference>
<dbReference type="Pfam" id="PF10294">
    <property type="entry name" value="Methyltransf_16"/>
    <property type="match status" value="1"/>
</dbReference>
<comment type="caution">
    <text evidence="1">The sequence shown here is derived from an EMBL/GenBank/DDBJ whole genome shotgun (WGS) entry which is preliminary data.</text>
</comment>
<dbReference type="GO" id="GO:0032991">
    <property type="term" value="C:protein-containing complex"/>
    <property type="evidence" value="ECO:0007669"/>
    <property type="project" value="TreeGrafter"/>
</dbReference>
<dbReference type="PANTHER" id="PTHR14614">
    <property type="entry name" value="HEPATOCELLULAR CARCINOMA-ASSOCIATED ANTIGEN"/>
    <property type="match status" value="1"/>
</dbReference>
<evidence type="ECO:0008006" key="3">
    <source>
        <dbReference type="Google" id="ProtNLM"/>
    </source>
</evidence>
<evidence type="ECO:0000313" key="2">
    <source>
        <dbReference type="Proteomes" id="UP001280581"/>
    </source>
</evidence>
<accession>A0AAN6M1W4</accession>
<proteinExistence type="predicted"/>
<name>A0AAN6M1W4_9PLEO</name>
<keyword evidence="2" id="KW-1185">Reference proteome</keyword>
<dbReference type="EMBL" id="WVTA01000006">
    <property type="protein sequence ID" value="KAK3209544.1"/>
    <property type="molecule type" value="Genomic_DNA"/>
</dbReference>